<proteinExistence type="predicted"/>
<evidence type="ECO:0000259" key="7">
    <source>
        <dbReference type="PROSITE" id="PS50923"/>
    </source>
</evidence>
<evidence type="ECO:0000256" key="6">
    <source>
        <dbReference type="SAM" id="SignalP"/>
    </source>
</evidence>
<organism evidence="8 9">
    <name type="scientific">Oedothorax gibbosus</name>
    <dbReference type="NCBI Taxonomy" id="931172"/>
    <lineage>
        <taxon>Eukaryota</taxon>
        <taxon>Metazoa</taxon>
        <taxon>Ecdysozoa</taxon>
        <taxon>Arthropoda</taxon>
        <taxon>Chelicerata</taxon>
        <taxon>Arachnida</taxon>
        <taxon>Araneae</taxon>
        <taxon>Araneomorphae</taxon>
        <taxon>Entelegynae</taxon>
        <taxon>Araneoidea</taxon>
        <taxon>Linyphiidae</taxon>
        <taxon>Erigoninae</taxon>
        <taxon>Oedothorax</taxon>
    </lineage>
</organism>
<dbReference type="Proteomes" id="UP000827092">
    <property type="component" value="Unassembled WGS sequence"/>
</dbReference>
<evidence type="ECO:0000313" key="8">
    <source>
        <dbReference type="EMBL" id="KAG8182205.1"/>
    </source>
</evidence>
<dbReference type="EMBL" id="JAFNEN010000476">
    <property type="protein sequence ID" value="KAG8182205.1"/>
    <property type="molecule type" value="Genomic_DNA"/>
</dbReference>
<dbReference type="InterPro" id="IPR035976">
    <property type="entry name" value="Sushi/SCR/CCP_sf"/>
</dbReference>
<feature type="chain" id="PRO_5043764714" description="Sushi domain-containing protein" evidence="6">
    <location>
        <begin position="20"/>
        <end position="420"/>
    </location>
</feature>
<evidence type="ECO:0000313" key="9">
    <source>
        <dbReference type="Proteomes" id="UP000827092"/>
    </source>
</evidence>
<feature type="domain" description="Sushi" evidence="7">
    <location>
        <begin position="24"/>
        <end position="78"/>
    </location>
</feature>
<dbReference type="SUPFAM" id="SSF57535">
    <property type="entry name" value="Complement control module/SCR domain"/>
    <property type="match status" value="2"/>
</dbReference>
<keyword evidence="1 6" id="KW-0732">Signal</keyword>
<dbReference type="InterPro" id="IPR000436">
    <property type="entry name" value="Sushi_SCR_CCP_dom"/>
</dbReference>
<keyword evidence="9" id="KW-1185">Reference proteome</keyword>
<keyword evidence="3" id="KW-1015">Disulfide bond</keyword>
<keyword evidence="2" id="KW-0677">Repeat</keyword>
<dbReference type="Pfam" id="PF00084">
    <property type="entry name" value="Sushi"/>
    <property type="match status" value="1"/>
</dbReference>
<evidence type="ECO:0000256" key="4">
    <source>
        <dbReference type="PROSITE-ProRule" id="PRU00302"/>
    </source>
</evidence>
<protein>
    <recommendedName>
        <fullName evidence="7">Sushi domain-containing protein</fullName>
    </recommendedName>
</protein>
<dbReference type="PANTHER" id="PTHR45656:SF4">
    <property type="entry name" value="PROTEIN CBR-CLEC-78"/>
    <property type="match status" value="1"/>
</dbReference>
<gene>
    <name evidence="8" type="ORF">JTE90_004140</name>
</gene>
<dbReference type="InterPro" id="IPR051277">
    <property type="entry name" value="SEZ6_CSMD_C4BPB_Regulators"/>
</dbReference>
<evidence type="ECO:0000256" key="2">
    <source>
        <dbReference type="ARBA" id="ARBA00022737"/>
    </source>
</evidence>
<dbReference type="Gene3D" id="2.10.70.10">
    <property type="entry name" value="Complement Module, domain 1"/>
    <property type="match status" value="1"/>
</dbReference>
<feature type="signal peptide" evidence="6">
    <location>
        <begin position="1"/>
        <end position="19"/>
    </location>
</feature>
<sequence length="420" mass="47414">MSTLCVTLAFVLSVGLVSCEKPVVSCPAPRSPLHGQSFLYQDGQVVKYVCEPGFEIRGRPTARCVDGAWEDPAPMCIPMGETDDLEDLLLPPDTPEESADLVTPPRRPLFNWGGDEDIDDDEIDDGNSTATDDDDTPMGDQPRVRTVVYPNRVLLRNALLRRAALRSRVIELEEADRKNKEAGGRSVHLQGPPPSVLYLRRSGKSSDGPAGQQVRTAAVEQEGESTEQPQGDKGGDAQRQYYWWAAQHYYQHPQSAALVDYTSVHPYGLTESQMAWINSLHPETRDQYLRDIYGVRTDHVVEAQRAQAFLSRYGDAYNYYHPYYYYREPLAVLTQQDIVSTYDYSCNQAGSPFVRAPKLRNAHIAKYDRRQNPNAPNNHYLAVVYRCNPGYVMYDTRHTDLFCSKRAWIGTDPVCVRARV</sequence>
<dbReference type="SMART" id="SM00032">
    <property type="entry name" value="CCP"/>
    <property type="match status" value="2"/>
</dbReference>
<name>A0AAV6UCV4_9ARAC</name>
<comment type="caution">
    <text evidence="4">Lacks conserved residue(s) required for the propagation of feature annotation.</text>
</comment>
<feature type="compositionally biased region" description="Acidic residues" evidence="5">
    <location>
        <begin position="114"/>
        <end position="137"/>
    </location>
</feature>
<dbReference type="CDD" id="cd00033">
    <property type="entry name" value="CCP"/>
    <property type="match status" value="1"/>
</dbReference>
<accession>A0AAV6UCV4</accession>
<reference evidence="8 9" key="1">
    <citation type="journal article" date="2022" name="Nat. Ecol. Evol.">
        <title>A masculinizing supergene underlies an exaggerated male reproductive morph in a spider.</title>
        <authorList>
            <person name="Hendrickx F."/>
            <person name="De Corte Z."/>
            <person name="Sonet G."/>
            <person name="Van Belleghem S.M."/>
            <person name="Kostlbacher S."/>
            <person name="Vangestel C."/>
        </authorList>
    </citation>
    <scope>NUCLEOTIDE SEQUENCE [LARGE SCALE GENOMIC DNA]</scope>
    <source>
        <strain evidence="8">W744_W776</strain>
    </source>
</reference>
<comment type="caution">
    <text evidence="8">The sequence shown here is derived from an EMBL/GenBank/DDBJ whole genome shotgun (WGS) entry which is preliminary data.</text>
</comment>
<feature type="region of interest" description="Disordered" evidence="5">
    <location>
        <begin position="175"/>
        <end position="235"/>
    </location>
</feature>
<dbReference type="AlphaFoldDB" id="A0AAV6UCV4"/>
<evidence type="ECO:0000256" key="5">
    <source>
        <dbReference type="SAM" id="MobiDB-lite"/>
    </source>
</evidence>
<feature type="region of interest" description="Disordered" evidence="5">
    <location>
        <begin position="89"/>
        <end position="145"/>
    </location>
</feature>
<dbReference type="PANTHER" id="PTHR45656">
    <property type="entry name" value="PROTEIN CBR-CLEC-78"/>
    <property type="match status" value="1"/>
</dbReference>
<evidence type="ECO:0000256" key="3">
    <source>
        <dbReference type="ARBA" id="ARBA00023157"/>
    </source>
</evidence>
<keyword evidence="4" id="KW-0768">Sushi</keyword>
<dbReference type="PROSITE" id="PS50923">
    <property type="entry name" value="SUSHI"/>
    <property type="match status" value="1"/>
</dbReference>
<evidence type="ECO:0000256" key="1">
    <source>
        <dbReference type="ARBA" id="ARBA00022729"/>
    </source>
</evidence>